<comment type="subunit">
    <text evidence="2">Monomer. Binds 30S ribosomal subunits, but not 50S ribosomal subunits or 70S ribosomes.</text>
</comment>
<dbReference type="InterPro" id="IPR023799">
    <property type="entry name" value="RbfA_dom_sf"/>
</dbReference>
<comment type="function">
    <text evidence="2">One of several proteins that assist in the late maturation steps of the functional core of the 30S ribosomal subunit. Associates with free 30S ribosomal subunits (but not with 30S subunits that are part of 70S ribosomes or polysomes). Required for efficient processing of 16S rRNA. May interact with the 5'-terminal helix region of 16S rRNA.</text>
</comment>
<dbReference type="OrthoDB" id="307788at2"/>
<gene>
    <name evidence="2" type="primary">rbfA</name>
    <name evidence="3" type="ORF">EV699_10594</name>
</gene>
<comment type="similarity">
    <text evidence="2">Belongs to the RbfA family.</text>
</comment>
<accession>A0A4R2LD01</accession>
<dbReference type="InterPro" id="IPR020053">
    <property type="entry name" value="Ribosome-bd_factorA_CS"/>
</dbReference>
<keyword evidence="4" id="KW-1185">Reference proteome</keyword>
<dbReference type="GO" id="GO:0005829">
    <property type="term" value="C:cytosol"/>
    <property type="evidence" value="ECO:0007669"/>
    <property type="project" value="TreeGrafter"/>
</dbReference>
<dbReference type="SUPFAM" id="SSF89919">
    <property type="entry name" value="Ribosome-binding factor A, RbfA"/>
    <property type="match status" value="1"/>
</dbReference>
<dbReference type="NCBIfam" id="TIGR00082">
    <property type="entry name" value="rbfA"/>
    <property type="match status" value="1"/>
</dbReference>
<reference evidence="3 4" key="1">
    <citation type="submission" date="2019-03" db="EMBL/GenBank/DDBJ databases">
        <title>Genomic Encyclopedia of Type Strains, Phase IV (KMG-IV): sequencing the most valuable type-strain genomes for metagenomic binning, comparative biology and taxonomic classification.</title>
        <authorList>
            <person name="Goeker M."/>
        </authorList>
    </citation>
    <scope>NUCLEOTIDE SEQUENCE [LARGE SCALE GENOMIC DNA]</scope>
    <source>
        <strain evidence="3 4">DSM 25287</strain>
    </source>
</reference>
<evidence type="ECO:0000256" key="2">
    <source>
        <dbReference type="HAMAP-Rule" id="MF_00003"/>
    </source>
</evidence>
<dbReference type="Pfam" id="PF02033">
    <property type="entry name" value="RBFA"/>
    <property type="match status" value="1"/>
</dbReference>
<evidence type="ECO:0000313" key="3">
    <source>
        <dbReference type="EMBL" id="TCO82306.1"/>
    </source>
</evidence>
<dbReference type="RefSeq" id="WP_132539624.1">
    <property type="nucleotide sequence ID" value="NZ_SLWY01000005.1"/>
</dbReference>
<dbReference type="EMBL" id="SLWY01000005">
    <property type="protein sequence ID" value="TCO82306.1"/>
    <property type="molecule type" value="Genomic_DNA"/>
</dbReference>
<dbReference type="Proteomes" id="UP000295765">
    <property type="component" value="Unassembled WGS sequence"/>
</dbReference>
<dbReference type="HAMAP" id="MF_00003">
    <property type="entry name" value="RbfA"/>
    <property type="match status" value="1"/>
</dbReference>
<dbReference type="InterPro" id="IPR015946">
    <property type="entry name" value="KH_dom-like_a/b"/>
</dbReference>
<keyword evidence="2" id="KW-0963">Cytoplasm</keyword>
<dbReference type="PANTHER" id="PTHR33515:SF1">
    <property type="entry name" value="RIBOSOME-BINDING FACTOR A, CHLOROPLASTIC-RELATED"/>
    <property type="match status" value="1"/>
</dbReference>
<evidence type="ECO:0000256" key="1">
    <source>
        <dbReference type="ARBA" id="ARBA00022517"/>
    </source>
</evidence>
<sequence>MPREFSRTRRIGEQIRRDLAALIRSEIGDPRVLMVSITGVEVSRDLAHAKVFVTFLGDAQARTDVMRLLAEHAAHLRQLLGREMRIRTVPRIVFTYDESIERGARLSSLIDAAVAADAARHRSDDETD</sequence>
<keyword evidence="1 2" id="KW-0690">Ribosome biogenesis</keyword>
<comment type="caution">
    <text evidence="3">The sequence shown here is derived from an EMBL/GenBank/DDBJ whole genome shotgun (WGS) entry which is preliminary data.</text>
</comment>
<evidence type="ECO:0000313" key="4">
    <source>
        <dbReference type="Proteomes" id="UP000295765"/>
    </source>
</evidence>
<dbReference type="PROSITE" id="PS01319">
    <property type="entry name" value="RBFA"/>
    <property type="match status" value="1"/>
</dbReference>
<organism evidence="3 4">
    <name type="scientific">Plasticicumulans lactativorans</name>
    <dbReference type="NCBI Taxonomy" id="1133106"/>
    <lineage>
        <taxon>Bacteria</taxon>
        <taxon>Pseudomonadati</taxon>
        <taxon>Pseudomonadota</taxon>
        <taxon>Gammaproteobacteria</taxon>
        <taxon>Candidatus Competibacteraceae</taxon>
        <taxon>Plasticicumulans</taxon>
    </lineage>
</organism>
<dbReference type="InterPro" id="IPR000238">
    <property type="entry name" value="RbfA"/>
</dbReference>
<dbReference type="PANTHER" id="PTHR33515">
    <property type="entry name" value="RIBOSOME-BINDING FACTOR A, CHLOROPLASTIC-RELATED"/>
    <property type="match status" value="1"/>
</dbReference>
<comment type="subcellular location">
    <subcellularLocation>
        <location evidence="2">Cytoplasm</location>
    </subcellularLocation>
</comment>
<name>A0A4R2LD01_9GAMM</name>
<protein>
    <recommendedName>
        <fullName evidence="2">Ribosome-binding factor A</fullName>
    </recommendedName>
</protein>
<dbReference type="AlphaFoldDB" id="A0A4R2LD01"/>
<proteinExistence type="inferred from homology"/>
<dbReference type="Gene3D" id="3.30.300.20">
    <property type="match status" value="1"/>
</dbReference>
<dbReference type="GO" id="GO:0043024">
    <property type="term" value="F:ribosomal small subunit binding"/>
    <property type="evidence" value="ECO:0007669"/>
    <property type="project" value="TreeGrafter"/>
</dbReference>
<dbReference type="GO" id="GO:0030490">
    <property type="term" value="P:maturation of SSU-rRNA"/>
    <property type="evidence" value="ECO:0007669"/>
    <property type="project" value="UniProtKB-UniRule"/>
</dbReference>